<name>A0A8J2Z7M3_9GAMM</name>
<reference evidence="2" key="2">
    <citation type="submission" date="2020-09" db="EMBL/GenBank/DDBJ databases">
        <authorList>
            <person name="Sun Q."/>
            <person name="Zhou Y."/>
        </authorList>
    </citation>
    <scope>NUCLEOTIDE SEQUENCE</scope>
    <source>
        <strain evidence="2">CGMCC 1.15758</strain>
    </source>
</reference>
<evidence type="ECO:0000259" key="1">
    <source>
        <dbReference type="Pfam" id="PF01609"/>
    </source>
</evidence>
<feature type="domain" description="Transposase IS4-like" evidence="1">
    <location>
        <begin position="80"/>
        <end position="289"/>
    </location>
</feature>
<dbReference type="AlphaFoldDB" id="A0A8J2Z7M3"/>
<dbReference type="InterPro" id="IPR012337">
    <property type="entry name" value="RNaseH-like_sf"/>
</dbReference>
<keyword evidence="3" id="KW-1185">Reference proteome</keyword>
<dbReference type="GO" id="GO:0006313">
    <property type="term" value="P:DNA transposition"/>
    <property type="evidence" value="ECO:0007669"/>
    <property type="project" value="InterPro"/>
</dbReference>
<dbReference type="Pfam" id="PF01609">
    <property type="entry name" value="DDE_Tnp_1"/>
    <property type="match status" value="1"/>
</dbReference>
<reference evidence="2" key="1">
    <citation type="journal article" date="2014" name="Int. J. Syst. Evol. Microbiol.">
        <title>Complete genome sequence of Corynebacterium casei LMG S-19264T (=DSM 44701T), isolated from a smear-ripened cheese.</title>
        <authorList>
            <consortium name="US DOE Joint Genome Institute (JGI-PGF)"/>
            <person name="Walter F."/>
            <person name="Albersmeier A."/>
            <person name="Kalinowski J."/>
            <person name="Ruckert C."/>
        </authorList>
    </citation>
    <scope>NUCLEOTIDE SEQUENCE</scope>
    <source>
        <strain evidence="2">CGMCC 1.15758</strain>
    </source>
</reference>
<gene>
    <name evidence="2" type="ORF">GCM10010995_28870</name>
</gene>
<evidence type="ECO:0000313" key="3">
    <source>
        <dbReference type="Proteomes" id="UP000636949"/>
    </source>
</evidence>
<organism evidence="2 3">
    <name type="scientific">Cysteiniphilum litorale</name>
    <dbReference type="NCBI Taxonomy" id="2056700"/>
    <lineage>
        <taxon>Bacteria</taxon>
        <taxon>Pseudomonadati</taxon>
        <taxon>Pseudomonadota</taxon>
        <taxon>Gammaproteobacteria</taxon>
        <taxon>Thiotrichales</taxon>
        <taxon>Fastidiosibacteraceae</taxon>
        <taxon>Cysteiniphilum</taxon>
    </lineage>
</organism>
<comment type="caution">
    <text evidence="2">The sequence shown here is derived from an EMBL/GenBank/DDBJ whole genome shotgun (WGS) entry which is preliminary data.</text>
</comment>
<sequence>MYIGFLISEPKFVSCQRVAEVLNISHDSVNRFLQRENYTPLDLYNEVKQNIGPCGGTLSVDDSVLDKPYAHHISYVGHFYSGKHHAVVKGINLITLYYTDSNGRSFPVNYRIYDKAEGKTKNDYFLEMLSEVLSWGLTPAWVTGDSWYSCVKNLKAVKNHSLGFMFALESNRKVSIYKGKWELVRDLDVPSDGLSVWLKEYGYIKLFRTHLKDQVRHYAMDMSFPEGHTDESEQLESLTRVEFSELHDKHWQIEQYHRIIKQVCHIEHFQVRNASSVNTHIFAGICAYVALQRMKVTDLVKNCYELSRELFKSVIAKFVTEFAPSMESLLPKFMPSINA</sequence>
<protein>
    <recommendedName>
        <fullName evidence="1">Transposase IS4-like domain-containing protein</fullName>
    </recommendedName>
</protein>
<dbReference type="Proteomes" id="UP000636949">
    <property type="component" value="Unassembled WGS sequence"/>
</dbReference>
<proteinExistence type="predicted"/>
<dbReference type="SUPFAM" id="SSF53098">
    <property type="entry name" value="Ribonuclease H-like"/>
    <property type="match status" value="1"/>
</dbReference>
<accession>A0A8J2Z7M3</accession>
<dbReference type="EMBL" id="BMJS01000134">
    <property type="protein sequence ID" value="GGG09507.1"/>
    <property type="molecule type" value="Genomic_DNA"/>
</dbReference>
<dbReference type="RefSeq" id="WP_170137245.1">
    <property type="nucleotide sequence ID" value="NZ_BMJS01000134.1"/>
</dbReference>
<dbReference type="InterPro" id="IPR002559">
    <property type="entry name" value="Transposase_11"/>
</dbReference>
<dbReference type="GO" id="GO:0004803">
    <property type="term" value="F:transposase activity"/>
    <property type="evidence" value="ECO:0007669"/>
    <property type="project" value="InterPro"/>
</dbReference>
<dbReference type="GO" id="GO:0003677">
    <property type="term" value="F:DNA binding"/>
    <property type="evidence" value="ECO:0007669"/>
    <property type="project" value="InterPro"/>
</dbReference>
<evidence type="ECO:0000313" key="2">
    <source>
        <dbReference type="EMBL" id="GGG09507.1"/>
    </source>
</evidence>